<dbReference type="eggNOG" id="COG3966">
    <property type="taxonomic scope" value="Bacteria"/>
</dbReference>
<evidence type="ECO:0000313" key="3">
    <source>
        <dbReference type="Proteomes" id="UP000018296"/>
    </source>
</evidence>
<dbReference type="PATRIC" id="fig|1395513.3.peg.3017"/>
<protein>
    <recommendedName>
        <fullName evidence="1">Protein DltD</fullName>
    </recommendedName>
</protein>
<sequence length="395" mass="46043">MKWLRFGPMLLAVVIVCTLIFMPADLERAAISSNNMKEAAASLDPHVFQGMLMQQKMLKNEQYLPIYGSSELYRLDKYHPTNYFKVQPDGFTPFLIGRGGMYSLVHFLNFASTANQLKGKKIVFILSPEWFTKTGLDPLHFKPNFSREQAYNLVFSNSISPKLKQKAARRLVQFSFIRNDGTLGRLLEDVAYPGRRQPALRLADELKGQMTYKILTLHDLVDMHFIRPGYKKSQYQKPDRQLSKDNWNQLTLSAKKTAIHDTGSNRFHIDTSLYKKSIQHHLNTFRGYRKNESYAQSPEYSDFQLVLDLLKEEHVHALFISVPFNGRWYDYAGVPKQRREVCYKKIADEVRKNGFQLADFTRFDSKPFFLQDTMHIGPMGWVYIDRSIKTFFDRS</sequence>
<dbReference type="PIRSF" id="PIRSF021438">
    <property type="entry name" value="DltD"/>
    <property type="match status" value="1"/>
</dbReference>
<dbReference type="GO" id="GO:0070395">
    <property type="term" value="P:lipoteichoic acid biosynthetic process"/>
    <property type="evidence" value="ECO:0007669"/>
    <property type="project" value="UniProtKB-UniRule"/>
</dbReference>
<dbReference type="OrthoDB" id="1700484at2"/>
<keyword evidence="3" id="KW-1185">Reference proteome</keyword>
<keyword evidence="1" id="KW-0472">Membrane</keyword>
<name>V6IUU8_9BACL</name>
<dbReference type="NCBIfam" id="TIGR04092">
    <property type="entry name" value="LTA_DltD"/>
    <property type="match status" value="1"/>
</dbReference>
<comment type="similarity">
    <text evidence="1">Belongs to the DltD family.</text>
</comment>
<comment type="caution">
    <text evidence="2">The sequence shown here is derived from an EMBL/GenBank/DDBJ whole genome shotgun (WGS) entry which is preliminary data.</text>
</comment>
<dbReference type="UniPathway" id="UPA00556"/>
<dbReference type="AlphaFoldDB" id="V6IUU8"/>
<dbReference type="Proteomes" id="UP000018296">
    <property type="component" value="Unassembled WGS sequence"/>
</dbReference>
<dbReference type="GO" id="GO:0005886">
    <property type="term" value="C:plasma membrane"/>
    <property type="evidence" value="ECO:0007669"/>
    <property type="project" value="UniProtKB-UniRule"/>
</dbReference>
<organism evidence="2 3">
    <name type="scientific">Sporolactobacillus laevolacticus DSM 442</name>
    <dbReference type="NCBI Taxonomy" id="1395513"/>
    <lineage>
        <taxon>Bacteria</taxon>
        <taxon>Bacillati</taxon>
        <taxon>Bacillota</taxon>
        <taxon>Bacilli</taxon>
        <taxon>Bacillales</taxon>
        <taxon>Sporolactobacillaceae</taxon>
        <taxon>Sporolactobacillus</taxon>
    </lineage>
</organism>
<comment type="pathway">
    <text evidence="1">Cell wall biogenesis; lipoteichoic acid biosynthesis.</text>
</comment>
<accession>V6IUU8</accession>
<dbReference type="PANTHER" id="PTHR40039:SF1">
    <property type="entry name" value="PROTEIN DLTD"/>
    <property type="match status" value="1"/>
</dbReference>
<dbReference type="EMBL" id="AWTC01000016">
    <property type="protein sequence ID" value="EST10862.1"/>
    <property type="molecule type" value="Genomic_DNA"/>
</dbReference>
<dbReference type="RefSeq" id="WP_023511195.1">
    <property type="nucleotide sequence ID" value="NZ_AWTC01000016.1"/>
</dbReference>
<keyword evidence="1" id="KW-1003">Cell membrane</keyword>
<evidence type="ECO:0000256" key="1">
    <source>
        <dbReference type="PIRNR" id="PIRNR021438"/>
    </source>
</evidence>
<dbReference type="InterPro" id="IPR023896">
    <property type="entry name" value="LTA_DltD"/>
</dbReference>
<evidence type="ECO:0000313" key="2">
    <source>
        <dbReference type="EMBL" id="EST10862.1"/>
    </source>
</evidence>
<dbReference type="Pfam" id="PF04914">
    <property type="entry name" value="DltD"/>
    <property type="match status" value="1"/>
</dbReference>
<dbReference type="STRING" id="1395513.P343_14850"/>
<dbReference type="PANTHER" id="PTHR40039">
    <property type="entry name" value="PROTEIN DLTD"/>
    <property type="match status" value="1"/>
</dbReference>
<dbReference type="InterPro" id="IPR006998">
    <property type="entry name" value="DltD"/>
</dbReference>
<reference evidence="2 3" key="1">
    <citation type="journal article" date="2013" name="Genome Announc.">
        <title>Genome Sequence of Sporolactobacillus laevolacticus DSM442, an Efficient Polymer-Grade D-Lactate Producer from Agricultural Waste Cottonseed as a Nitrogen Source.</title>
        <authorList>
            <person name="Wang H."/>
            <person name="Wang L."/>
            <person name="Ju J."/>
            <person name="Yu B."/>
            <person name="Ma Y."/>
        </authorList>
    </citation>
    <scope>NUCLEOTIDE SEQUENCE [LARGE SCALE GENOMIC DNA]</scope>
    <source>
        <strain evidence="2 3">DSM 442</strain>
    </source>
</reference>
<proteinExistence type="inferred from homology"/>
<gene>
    <name evidence="2" type="ORF">P343_14850</name>
</gene>